<dbReference type="EMBL" id="JAFEUZ010000026">
    <property type="protein sequence ID" value="KAG5476390.1"/>
    <property type="molecule type" value="Genomic_DNA"/>
</dbReference>
<dbReference type="OrthoDB" id="249380at2759"/>
<dbReference type="InterPro" id="IPR003889">
    <property type="entry name" value="FYrich_C"/>
</dbReference>
<protein>
    <submittedName>
        <fullName evidence="2">Uncharacterized protein</fullName>
    </submittedName>
</protein>
<dbReference type="PROSITE" id="PS51543">
    <property type="entry name" value="FYRC"/>
    <property type="match status" value="1"/>
</dbReference>
<evidence type="ECO:0000313" key="2">
    <source>
        <dbReference type="EMBL" id="KAG5476390.1"/>
    </source>
</evidence>
<evidence type="ECO:0000256" key="1">
    <source>
        <dbReference type="SAM" id="MobiDB-lite"/>
    </source>
</evidence>
<comment type="caution">
    <text evidence="2">The sequence shown here is derived from an EMBL/GenBank/DDBJ whole genome shotgun (WGS) entry which is preliminary data.</text>
</comment>
<feature type="region of interest" description="Disordered" evidence="1">
    <location>
        <begin position="192"/>
        <end position="251"/>
    </location>
</feature>
<feature type="region of interest" description="Disordered" evidence="1">
    <location>
        <begin position="598"/>
        <end position="655"/>
    </location>
</feature>
<feature type="compositionally biased region" description="Polar residues" evidence="1">
    <location>
        <begin position="192"/>
        <end position="206"/>
    </location>
</feature>
<sequence length="775" mass="79956">MLNITSIGTVVPSATYCGTMFGKPIIYPDGYTIERSVFAPPEAEAHALKPVFTYKASTGTWAATTSGELHFTATIRWVSGRPTFSITRSDNPAEKTYTDGKSATSAWRKAFEDAVKDFPARQVELAAPMDPKHKLRVNGIRLYCLHLKEVCDELLALPGGRVAFEAAAAASCAAPASSAVAVVASEIDARSTSLRSASGSQPLSQERTQRHRATSPMPKSCTKAPAEALGSARSSKRRATPSRCASVAKDASPSASVVSVGTAANIGGEPLAEGEGVGSTKKRRARQPKGVDKAAATAASTPAISGEAAGSMAAAPVKRQRTSSNKRGQEAPGAPSAVPPRLDVVVVCPECGLSGTTFCAATGKLHLPPPCMTCGLTTAFCPVTGHPHHVAAHRENRQRGEVHLPGAARRPRRRVAKQPPDMQAAALLDDEVTVVAAQGGGSGAAVVVGEGEEGASKKTRRRRLRVEDATTQAPGNGADATEKPTRARRARKVKDGAVSATQSSETLAERAEAAKGDAAAGSCTAVVLEGAPARVEEQAYMYPPLRPPLTIREHHKAAHLLQESWRAQYGDGPVLPAAVAAVPLALVSVKRIAAAVANRRRKGRGEAAGGASGEEVRQSDDDEGGEENGGATVKGGGDNGDDDKDTAKSGLSSAVGTPASTAAAALPVSTMVHPLEVTQMATSVAGKRLSRFLVQYTSERTLFDLLKSSSATGDSGAGRKAPKRPAEPTLAGGNSVDAGAGDKGNWEPHTVVENGDEEHPEGAPGASPSEACSNG</sequence>
<feature type="region of interest" description="Disordered" evidence="1">
    <location>
        <begin position="266"/>
        <end position="339"/>
    </location>
</feature>
<dbReference type="KEGG" id="lmat:92514129"/>
<proteinExistence type="predicted"/>
<dbReference type="GeneID" id="92514129"/>
<keyword evidence="3" id="KW-1185">Reference proteome</keyword>
<dbReference type="GO" id="GO:0005634">
    <property type="term" value="C:nucleus"/>
    <property type="evidence" value="ECO:0007669"/>
    <property type="project" value="InterPro"/>
</dbReference>
<name>A0A836KMV9_9TRYP</name>
<dbReference type="Gene3D" id="3.30.160.360">
    <property type="match status" value="1"/>
</dbReference>
<dbReference type="Proteomes" id="UP000673552">
    <property type="component" value="Chromosome 26"/>
</dbReference>
<accession>A0A836KMV9</accession>
<reference evidence="2 3" key="1">
    <citation type="submission" date="2021-03" db="EMBL/GenBank/DDBJ databases">
        <title>Leishmania (Mundinia) martiniquensis Genome sequencing and assembly.</title>
        <authorList>
            <person name="Almutairi H."/>
            <person name="Gatherer D."/>
        </authorList>
    </citation>
    <scope>NUCLEOTIDE SEQUENCE [LARGE SCALE GENOMIC DNA]</scope>
    <source>
        <strain evidence="2">LSCM1</strain>
    </source>
</reference>
<dbReference type="AlphaFoldDB" id="A0A836KMV9"/>
<dbReference type="RefSeq" id="XP_067177848.1">
    <property type="nucleotide sequence ID" value="XM_067321617.1"/>
</dbReference>
<feature type="region of interest" description="Disordered" evidence="1">
    <location>
        <begin position="709"/>
        <end position="775"/>
    </location>
</feature>
<organism evidence="2 3">
    <name type="scientific">Leishmania martiniquensis</name>
    <dbReference type="NCBI Taxonomy" id="1580590"/>
    <lineage>
        <taxon>Eukaryota</taxon>
        <taxon>Discoba</taxon>
        <taxon>Euglenozoa</taxon>
        <taxon>Kinetoplastea</taxon>
        <taxon>Metakinetoplastina</taxon>
        <taxon>Trypanosomatida</taxon>
        <taxon>Trypanosomatidae</taxon>
        <taxon>Leishmaniinae</taxon>
        <taxon>Leishmania</taxon>
    </lineage>
</organism>
<evidence type="ECO:0000313" key="3">
    <source>
        <dbReference type="Proteomes" id="UP000673552"/>
    </source>
</evidence>
<gene>
    <name evidence="2" type="ORF">LSCM1_04093</name>
</gene>
<feature type="compositionally biased region" description="Low complexity" evidence="1">
    <location>
        <begin position="294"/>
        <end position="303"/>
    </location>
</feature>
<feature type="region of interest" description="Disordered" evidence="1">
    <location>
        <begin position="448"/>
        <end position="506"/>
    </location>
</feature>